<proteinExistence type="predicted"/>
<dbReference type="OrthoDB" id="2323347at2"/>
<organism evidence="1 2">
    <name type="scientific">Limosilactobacillus coleohominis 101-4-CHN</name>
    <dbReference type="NCBI Taxonomy" id="575594"/>
    <lineage>
        <taxon>Bacteria</taxon>
        <taxon>Bacillati</taxon>
        <taxon>Bacillota</taxon>
        <taxon>Bacilli</taxon>
        <taxon>Lactobacillales</taxon>
        <taxon>Lactobacillaceae</taxon>
        <taxon>Limosilactobacillus</taxon>
    </lineage>
</organism>
<protein>
    <recommendedName>
        <fullName evidence="3">DUF2922 domain-containing protein</fullName>
    </recommendedName>
</protein>
<dbReference type="eggNOG" id="ENOG5033A2M">
    <property type="taxonomic scope" value="Bacteria"/>
</dbReference>
<dbReference type="Proteomes" id="UP000003987">
    <property type="component" value="Unassembled WGS sequence"/>
</dbReference>
<dbReference type="STRING" id="575594.HMPREF0501_00924"/>
<keyword evidence="2" id="KW-1185">Reference proteome</keyword>
<dbReference type="EMBL" id="GG698803">
    <property type="protein sequence ID" value="EEU30546.1"/>
    <property type="molecule type" value="Genomic_DNA"/>
</dbReference>
<evidence type="ECO:0008006" key="3">
    <source>
        <dbReference type="Google" id="ProtNLM"/>
    </source>
</evidence>
<dbReference type="RefSeq" id="WP_006916743.1">
    <property type="nucleotide sequence ID" value="NZ_GG698803.1"/>
</dbReference>
<dbReference type="Pfam" id="PF11148">
    <property type="entry name" value="DUF2922"/>
    <property type="match status" value="1"/>
</dbReference>
<dbReference type="InterPro" id="IPR021321">
    <property type="entry name" value="DUF2922"/>
</dbReference>
<sequence>MKTLSLSFKGSLGKGHSLKLNYANDGLTEQTVRDAMNKIVESKLFQKDDDLLYLKAMAAKYVTTTDEVIFDSSQD</sequence>
<evidence type="ECO:0000313" key="1">
    <source>
        <dbReference type="EMBL" id="EEU30546.1"/>
    </source>
</evidence>
<gene>
    <name evidence="1" type="ORF">HMPREF0501_00924</name>
</gene>
<accession>C7XW30</accession>
<dbReference type="AlphaFoldDB" id="C7XW30"/>
<reference evidence="1 2" key="1">
    <citation type="submission" date="2009-06" db="EMBL/GenBank/DDBJ databases">
        <title>The Genome Sequence of Lactobacillus coleohominis strain 101-4-CHN.</title>
        <authorList>
            <consortium name="The Broad Institute Genome Sequencing Platform"/>
            <person name="Ward D."/>
            <person name="Young S.K."/>
            <person name="Zeng Q."/>
            <person name="Koehrsen M."/>
            <person name="Alvarado L."/>
            <person name="Berlin A."/>
            <person name="Borenstein D."/>
            <person name="Chen Z."/>
            <person name="Engels R."/>
            <person name="Freedman E."/>
            <person name="Gellesch M."/>
            <person name="Goldberg J."/>
            <person name="Griggs A."/>
            <person name="Gujja S."/>
            <person name="Heiman D."/>
            <person name="Hepburn T."/>
            <person name="Howarth C."/>
            <person name="Jen D."/>
            <person name="Larson L."/>
            <person name="Lewis B."/>
            <person name="Mehta T."/>
            <person name="Park D."/>
            <person name="Pearson M."/>
            <person name="Roberts A."/>
            <person name="Saif S."/>
            <person name="Shea T."/>
            <person name="Shenoy N."/>
            <person name="Sisk P."/>
            <person name="Stolte C."/>
            <person name="Sykes S."/>
            <person name="Walk T."/>
            <person name="White J."/>
            <person name="Yandava C."/>
            <person name="Liu Y."/>
            <person name="Xu Q."/>
            <person name="Lander E."/>
            <person name="Nusbaum C."/>
            <person name="Galagan J."/>
            <person name="Birren B."/>
        </authorList>
    </citation>
    <scope>NUCLEOTIDE SEQUENCE [LARGE SCALE GENOMIC DNA]</scope>
    <source>
        <strain evidence="1 2">101-4-CHN</strain>
    </source>
</reference>
<name>C7XW30_9LACO</name>
<evidence type="ECO:0000313" key="2">
    <source>
        <dbReference type="Proteomes" id="UP000003987"/>
    </source>
</evidence>
<dbReference type="HOGENOM" id="CLU_181401_0_0_9"/>